<keyword evidence="4" id="KW-1185">Reference proteome</keyword>
<name>A0AAU9NM16_9ASTR</name>
<comment type="caution">
    <text evidence="3">The sequence shown here is derived from an EMBL/GenBank/DDBJ whole genome shotgun (WGS) entry which is preliminary data.</text>
</comment>
<keyword evidence="1" id="KW-0677">Repeat</keyword>
<accession>A0AAU9NM16</accession>
<dbReference type="Gene3D" id="1.10.1780.10">
    <property type="entry name" value="Clp, N-terminal domain"/>
    <property type="match status" value="1"/>
</dbReference>
<protein>
    <recommendedName>
        <fullName evidence="2">Clp R domain-containing protein</fullName>
    </recommendedName>
</protein>
<dbReference type="InterPro" id="IPR044217">
    <property type="entry name" value="CLPT1/2"/>
</dbReference>
<organism evidence="3 4">
    <name type="scientific">Lactuca virosa</name>
    <dbReference type="NCBI Taxonomy" id="75947"/>
    <lineage>
        <taxon>Eukaryota</taxon>
        <taxon>Viridiplantae</taxon>
        <taxon>Streptophyta</taxon>
        <taxon>Embryophyta</taxon>
        <taxon>Tracheophyta</taxon>
        <taxon>Spermatophyta</taxon>
        <taxon>Magnoliopsida</taxon>
        <taxon>eudicotyledons</taxon>
        <taxon>Gunneridae</taxon>
        <taxon>Pentapetalae</taxon>
        <taxon>asterids</taxon>
        <taxon>campanulids</taxon>
        <taxon>Asterales</taxon>
        <taxon>Asteraceae</taxon>
        <taxon>Cichorioideae</taxon>
        <taxon>Cichorieae</taxon>
        <taxon>Lactucinae</taxon>
        <taxon>Lactuca</taxon>
    </lineage>
</organism>
<proteinExistence type="predicted"/>
<dbReference type="PANTHER" id="PTHR47016">
    <property type="entry name" value="ATP-DEPENDENT CLP PROTEASE ATP-BINDING SUBUNIT CLPT1, CHLOROPLASTIC"/>
    <property type="match status" value="1"/>
</dbReference>
<evidence type="ECO:0000256" key="1">
    <source>
        <dbReference type="PROSITE-ProRule" id="PRU01251"/>
    </source>
</evidence>
<dbReference type="PROSITE" id="PS51903">
    <property type="entry name" value="CLP_R"/>
    <property type="match status" value="1"/>
</dbReference>
<evidence type="ECO:0000259" key="2">
    <source>
        <dbReference type="PROSITE" id="PS51903"/>
    </source>
</evidence>
<evidence type="ECO:0000313" key="3">
    <source>
        <dbReference type="EMBL" id="CAH1438921.1"/>
    </source>
</evidence>
<dbReference type="SUPFAM" id="SSF81923">
    <property type="entry name" value="Double Clp-N motif"/>
    <property type="match status" value="1"/>
</dbReference>
<sequence>MIKTVKKDNDQGFHIDAIKKDAIKKENLDLHVEMLERKMEGLLKGMIDKNWLRRLRFNGRRLDNRVSCLGFSCSPWLPNLFRRINSRAMVSSFVGLQLSIPTPDSRHRNFGRYSCIVATVSSSPTTPTSEEASPGKTAKWSFRFIKSFAMGELEARKLKFMNTGTEALLMGILVEGTSLAAKLLRESGVTLFKVREETVKLLGKSDMYIFSPEHPPLTEPARRAIDWAINEKLKSGETGEVTTSHLLLGIWAQKESAAHRIMSALGFDDDKAKELAKSMDIEIVLSFKRKGL</sequence>
<dbReference type="EMBL" id="CAKMRJ010004445">
    <property type="protein sequence ID" value="CAH1438921.1"/>
    <property type="molecule type" value="Genomic_DNA"/>
</dbReference>
<feature type="domain" description="Clp R" evidence="2">
    <location>
        <begin position="137"/>
        <end position="282"/>
    </location>
</feature>
<dbReference type="InterPro" id="IPR004176">
    <property type="entry name" value="Clp_R_N"/>
</dbReference>
<dbReference type="Proteomes" id="UP001157418">
    <property type="component" value="Unassembled WGS sequence"/>
</dbReference>
<dbReference type="Pfam" id="PF02861">
    <property type="entry name" value="Clp_N"/>
    <property type="match status" value="1"/>
</dbReference>
<reference evidence="3 4" key="1">
    <citation type="submission" date="2022-01" db="EMBL/GenBank/DDBJ databases">
        <authorList>
            <person name="Xiong W."/>
            <person name="Schranz E."/>
        </authorList>
    </citation>
    <scope>NUCLEOTIDE SEQUENCE [LARGE SCALE GENOMIC DNA]</scope>
</reference>
<evidence type="ECO:0000313" key="4">
    <source>
        <dbReference type="Proteomes" id="UP001157418"/>
    </source>
</evidence>
<dbReference type="PANTHER" id="PTHR47016:SF1">
    <property type="entry name" value="ATP-DEPENDENT CLP PROTEASE ATP-BINDING SUBUNIT CLPT1, CHLOROPLASTIC"/>
    <property type="match status" value="1"/>
</dbReference>
<gene>
    <name evidence="3" type="ORF">LVIROSA_LOCUS25150</name>
</gene>
<dbReference type="AlphaFoldDB" id="A0AAU9NM16"/>
<dbReference type="InterPro" id="IPR036628">
    <property type="entry name" value="Clp_N_dom_sf"/>
</dbReference>